<dbReference type="Proteomes" id="UP000596202">
    <property type="component" value="Chromosome"/>
</dbReference>
<dbReference type="InterPro" id="IPR007922">
    <property type="entry name" value="DciA-like"/>
</dbReference>
<reference evidence="1 4" key="2">
    <citation type="submission" date="2021-01" db="EMBL/GenBank/DDBJ databases">
        <title>FDA dAtabase for Regulatory Grade micrObial Sequences (FDA-ARGOS): Supporting development and validation of Infectious Disease Dx tests.</title>
        <authorList>
            <person name="Sproer C."/>
            <person name="Gronow S."/>
            <person name="Severitt S."/>
            <person name="Schroder I."/>
            <person name="Tallon L."/>
            <person name="Sadzewicz L."/>
            <person name="Zhao X."/>
            <person name="Boylan J."/>
            <person name="Ott S."/>
            <person name="Bowen H."/>
            <person name="Vavikolanu K."/>
            <person name="Mehta A."/>
            <person name="Aluvathingal J."/>
            <person name="Nadendla S."/>
            <person name="Lowell S."/>
            <person name="Myers T."/>
            <person name="Yan Y."/>
            <person name="Sichtig H."/>
        </authorList>
    </citation>
    <scope>NUCLEOTIDE SEQUENCE [LARGE SCALE GENOMIC DNA]</scope>
    <source>
        <strain evidence="1 4">FDAARGOS_1131</strain>
    </source>
</reference>
<accession>A0A378U616</accession>
<dbReference type="OrthoDB" id="9804942at2"/>
<gene>
    <name evidence="1" type="ORF">I6I88_02515</name>
    <name evidence="2" type="ORF">NCTC11179_03559</name>
</gene>
<dbReference type="PANTHER" id="PTHR36456:SF1">
    <property type="entry name" value="UPF0232 PROTEIN SCO3875"/>
    <property type="match status" value="1"/>
</dbReference>
<dbReference type="Pfam" id="PF05258">
    <property type="entry name" value="DciA"/>
    <property type="match status" value="1"/>
</dbReference>
<dbReference type="Proteomes" id="UP000255024">
    <property type="component" value="Unassembled WGS sequence"/>
</dbReference>
<dbReference type="RefSeq" id="WP_002990309.1">
    <property type="nucleotide sequence ID" value="NZ_CP068107.1"/>
</dbReference>
<organism evidence="2 3">
    <name type="scientific">Myroides odoratus</name>
    <name type="common">Flavobacterium odoratum</name>
    <dbReference type="NCBI Taxonomy" id="256"/>
    <lineage>
        <taxon>Bacteria</taxon>
        <taxon>Pseudomonadati</taxon>
        <taxon>Bacteroidota</taxon>
        <taxon>Flavobacteriia</taxon>
        <taxon>Flavobacteriales</taxon>
        <taxon>Flavobacteriaceae</taxon>
        <taxon>Myroides</taxon>
    </lineage>
</organism>
<dbReference type="PANTHER" id="PTHR36456">
    <property type="entry name" value="UPF0232 PROTEIN SCO3875"/>
    <property type="match status" value="1"/>
</dbReference>
<keyword evidence="3" id="KW-1185">Reference proteome</keyword>
<evidence type="ECO:0000313" key="3">
    <source>
        <dbReference type="Proteomes" id="UP000255024"/>
    </source>
</evidence>
<proteinExistence type="predicted"/>
<dbReference type="AlphaFoldDB" id="A0A378U616"/>
<reference evidence="2 3" key="1">
    <citation type="submission" date="2018-06" db="EMBL/GenBank/DDBJ databases">
        <authorList>
            <consortium name="Pathogen Informatics"/>
            <person name="Doyle S."/>
        </authorList>
    </citation>
    <scope>NUCLEOTIDE SEQUENCE [LARGE SCALE GENOMIC DNA]</scope>
    <source>
        <strain evidence="2 3">NCTC11179</strain>
    </source>
</reference>
<evidence type="ECO:0000313" key="2">
    <source>
        <dbReference type="EMBL" id="STZ70034.1"/>
    </source>
</evidence>
<dbReference type="GeneID" id="93526506"/>
<dbReference type="EMBL" id="UGQL01000002">
    <property type="protein sequence ID" value="STZ70034.1"/>
    <property type="molecule type" value="Genomic_DNA"/>
</dbReference>
<sequence length="109" mass="12562">MNKNNPYNRNKISPRVREGKGISELLQLFRTENNLDQGLNEFDVYEAWKAVLGPGIISYTQDVAFKRGTLYVKLSSSIVRDELSYGKDKIVKMLNEELKRELITAIVLR</sequence>
<evidence type="ECO:0000313" key="1">
    <source>
        <dbReference type="EMBL" id="QQU00666.1"/>
    </source>
</evidence>
<protein>
    <submittedName>
        <fullName evidence="1">DUF721 domain-containing protein</fullName>
    </submittedName>
    <submittedName>
        <fullName evidence="2">Zn-ribbon-containing, possibly RNA-binding protein and truncated derivatives</fullName>
    </submittedName>
</protein>
<dbReference type="EMBL" id="CP068108">
    <property type="protein sequence ID" value="QQU00666.1"/>
    <property type="molecule type" value="Genomic_DNA"/>
</dbReference>
<name>A0A378U616_MYROD</name>
<evidence type="ECO:0000313" key="4">
    <source>
        <dbReference type="Proteomes" id="UP000596202"/>
    </source>
</evidence>